<dbReference type="EMBL" id="CAJOBO010001811">
    <property type="protein sequence ID" value="CAF4410989.1"/>
    <property type="molecule type" value="Genomic_DNA"/>
</dbReference>
<dbReference type="Proteomes" id="UP000663851">
    <property type="component" value="Unassembled WGS sequence"/>
</dbReference>
<dbReference type="Proteomes" id="UP000663848">
    <property type="component" value="Unassembled WGS sequence"/>
</dbReference>
<protein>
    <recommendedName>
        <fullName evidence="1">F-box domain-containing protein</fullName>
    </recommendedName>
</protein>
<evidence type="ECO:0000313" key="2">
    <source>
        <dbReference type="EMBL" id="CAF3302378.1"/>
    </source>
</evidence>
<dbReference type="CDD" id="cd09917">
    <property type="entry name" value="F-box_SF"/>
    <property type="match status" value="1"/>
</dbReference>
<dbReference type="Proteomes" id="UP000663873">
    <property type="component" value="Unassembled WGS sequence"/>
</dbReference>
<dbReference type="Proteomes" id="UP000663872">
    <property type="component" value="Unassembled WGS sequence"/>
</dbReference>
<dbReference type="EMBL" id="CAJOBR010026693">
    <property type="protein sequence ID" value="CAF4972539.1"/>
    <property type="molecule type" value="Genomic_DNA"/>
</dbReference>
<dbReference type="SUPFAM" id="SSF81383">
    <property type="entry name" value="F-box domain"/>
    <property type="match status" value="1"/>
</dbReference>
<dbReference type="Proteomes" id="UP000663865">
    <property type="component" value="Unassembled WGS sequence"/>
</dbReference>
<dbReference type="SMART" id="SM00256">
    <property type="entry name" value="FBOX"/>
    <property type="match status" value="1"/>
</dbReference>
<dbReference type="EMBL" id="CAJOBS010009337">
    <property type="protein sequence ID" value="CAF4935264.1"/>
    <property type="molecule type" value="Genomic_DNA"/>
</dbReference>
<evidence type="ECO:0000313" key="6">
    <source>
        <dbReference type="EMBL" id="CAF4576316.1"/>
    </source>
</evidence>
<dbReference type="EMBL" id="CAJNYD010003102">
    <property type="protein sequence ID" value="CAF3477545.1"/>
    <property type="molecule type" value="Genomic_DNA"/>
</dbReference>
<accession>A0A818FLE1</accession>
<gene>
    <name evidence="2" type="ORF">GRG538_LOCUS682</name>
    <name evidence="5" type="ORF">HFQ381_LOCUS20808</name>
    <name evidence="3" type="ORF">KIK155_LOCUS10440</name>
    <name evidence="4" type="ORF">LUA448_LOCUS23807</name>
    <name evidence="8" type="ORF">QYT958_LOCUS35353</name>
    <name evidence="7" type="ORF">TOA249_LOCUS33017</name>
    <name evidence="6" type="ORF">UJA718_LOCUS30479</name>
</gene>
<dbReference type="Gene3D" id="1.20.1280.50">
    <property type="match status" value="1"/>
</dbReference>
<comment type="caution">
    <text evidence="4">The sequence shown here is derived from an EMBL/GenBank/DDBJ whole genome shotgun (WGS) entry which is preliminary data.</text>
</comment>
<reference evidence="4" key="1">
    <citation type="submission" date="2021-02" db="EMBL/GenBank/DDBJ databases">
        <authorList>
            <person name="Nowell W R."/>
        </authorList>
    </citation>
    <scope>NUCLEOTIDE SEQUENCE</scope>
</reference>
<evidence type="ECO:0000313" key="5">
    <source>
        <dbReference type="EMBL" id="CAF4410989.1"/>
    </source>
</evidence>
<dbReference type="Proteomes" id="UP000663833">
    <property type="component" value="Unassembled WGS sequence"/>
</dbReference>
<feature type="domain" description="F-box" evidence="1">
    <location>
        <begin position="1"/>
        <end position="45"/>
    </location>
</feature>
<evidence type="ECO:0000313" key="7">
    <source>
        <dbReference type="EMBL" id="CAF4935264.1"/>
    </source>
</evidence>
<dbReference type="EMBL" id="CAJNYT010000021">
    <property type="protein sequence ID" value="CAF3302378.1"/>
    <property type="molecule type" value="Genomic_DNA"/>
</dbReference>
<dbReference type="InterPro" id="IPR036047">
    <property type="entry name" value="F-box-like_dom_sf"/>
</dbReference>
<keyword evidence="10" id="KW-1185">Reference proteome</keyword>
<dbReference type="Proteomes" id="UP000663838">
    <property type="component" value="Unassembled WGS sequence"/>
</dbReference>
<dbReference type="AlphaFoldDB" id="A0A818FLE1"/>
<evidence type="ECO:0000313" key="8">
    <source>
        <dbReference type="EMBL" id="CAF4972539.1"/>
    </source>
</evidence>
<sequence length="210" mass="25257">MDRLPYELLHYILWYVDQPLDLFRMTYVCSRWRSFIMNDEYLLNQWFSRSLERSQESFQSSWPYFNTAIKLNLLSNIHQSLFPTNIRSNEWCVLPWPDLRCSSYDKDSSSYYYPISLFRMSHSFAFWLFLPCQCYLNIHITNWSVDGVSIWLCGDRKYHCGKGKHISIADQWIHVVVNKTGSRSNYQVYIDGQYLSKLSRYDISLIETRL</sequence>
<dbReference type="PROSITE" id="PS50181">
    <property type="entry name" value="FBOX"/>
    <property type="match status" value="1"/>
</dbReference>
<evidence type="ECO:0000313" key="9">
    <source>
        <dbReference type="Proteomes" id="UP000663833"/>
    </source>
</evidence>
<proteinExistence type="predicted"/>
<dbReference type="Pfam" id="PF12937">
    <property type="entry name" value="F-box-like"/>
    <property type="match status" value="1"/>
</dbReference>
<evidence type="ECO:0000259" key="1">
    <source>
        <dbReference type="PROSITE" id="PS50181"/>
    </source>
</evidence>
<evidence type="ECO:0000313" key="10">
    <source>
        <dbReference type="Proteomes" id="UP000663873"/>
    </source>
</evidence>
<organism evidence="4 9">
    <name type="scientific">Rotaria socialis</name>
    <dbReference type="NCBI Taxonomy" id="392032"/>
    <lineage>
        <taxon>Eukaryota</taxon>
        <taxon>Metazoa</taxon>
        <taxon>Spiralia</taxon>
        <taxon>Gnathifera</taxon>
        <taxon>Rotifera</taxon>
        <taxon>Eurotatoria</taxon>
        <taxon>Bdelloidea</taxon>
        <taxon>Philodinida</taxon>
        <taxon>Philodinidae</taxon>
        <taxon>Rotaria</taxon>
    </lineage>
</organism>
<evidence type="ECO:0000313" key="3">
    <source>
        <dbReference type="EMBL" id="CAF3426578.1"/>
    </source>
</evidence>
<dbReference type="InterPro" id="IPR001810">
    <property type="entry name" value="F-box_dom"/>
</dbReference>
<dbReference type="EMBL" id="CAJNYV010001554">
    <property type="protein sequence ID" value="CAF3426578.1"/>
    <property type="molecule type" value="Genomic_DNA"/>
</dbReference>
<evidence type="ECO:0000313" key="4">
    <source>
        <dbReference type="EMBL" id="CAF3477545.1"/>
    </source>
</evidence>
<dbReference type="EMBL" id="CAJOBP010014169">
    <property type="protein sequence ID" value="CAF4576316.1"/>
    <property type="molecule type" value="Genomic_DNA"/>
</dbReference>
<name>A0A818FLE1_9BILA</name>